<organism evidence="2 3">
    <name type="scientific">Mucilaginibacter yixingensis</name>
    <dbReference type="NCBI Taxonomy" id="1295612"/>
    <lineage>
        <taxon>Bacteria</taxon>
        <taxon>Pseudomonadati</taxon>
        <taxon>Bacteroidota</taxon>
        <taxon>Sphingobacteriia</taxon>
        <taxon>Sphingobacteriales</taxon>
        <taxon>Sphingobacteriaceae</taxon>
        <taxon>Mucilaginibacter</taxon>
    </lineage>
</organism>
<feature type="transmembrane region" description="Helical" evidence="1">
    <location>
        <begin position="12"/>
        <end position="31"/>
    </location>
</feature>
<accession>A0A2T5JGB7</accession>
<feature type="transmembrane region" description="Helical" evidence="1">
    <location>
        <begin position="314"/>
        <end position="336"/>
    </location>
</feature>
<feature type="transmembrane region" description="Helical" evidence="1">
    <location>
        <begin position="440"/>
        <end position="462"/>
    </location>
</feature>
<evidence type="ECO:0000256" key="1">
    <source>
        <dbReference type="SAM" id="Phobius"/>
    </source>
</evidence>
<dbReference type="AlphaFoldDB" id="A0A2T5JGB7"/>
<evidence type="ECO:0000313" key="3">
    <source>
        <dbReference type="Proteomes" id="UP000244168"/>
    </source>
</evidence>
<dbReference type="EMBL" id="QAOQ01000001">
    <property type="protein sequence ID" value="PTR01451.1"/>
    <property type="molecule type" value="Genomic_DNA"/>
</dbReference>
<keyword evidence="1" id="KW-0812">Transmembrane</keyword>
<feature type="transmembrane region" description="Helical" evidence="1">
    <location>
        <begin position="500"/>
        <end position="517"/>
    </location>
</feature>
<evidence type="ECO:0000313" key="2">
    <source>
        <dbReference type="EMBL" id="PTR01451.1"/>
    </source>
</evidence>
<feature type="transmembrane region" description="Helical" evidence="1">
    <location>
        <begin position="171"/>
        <end position="194"/>
    </location>
</feature>
<dbReference type="Proteomes" id="UP000244168">
    <property type="component" value="Unassembled WGS sequence"/>
</dbReference>
<feature type="transmembrane region" description="Helical" evidence="1">
    <location>
        <begin position="474"/>
        <end position="493"/>
    </location>
</feature>
<proteinExistence type="predicted"/>
<feature type="transmembrane region" description="Helical" evidence="1">
    <location>
        <begin position="254"/>
        <end position="273"/>
    </location>
</feature>
<keyword evidence="3" id="KW-1185">Reference proteome</keyword>
<feature type="transmembrane region" description="Helical" evidence="1">
    <location>
        <begin position="342"/>
        <end position="359"/>
    </location>
</feature>
<feature type="transmembrane region" description="Helical" evidence="1">
    <location>
        <begin position="225"/>
        <end position="242"/>
    </location>
</feature>
<keyword evidence="1" id="KW-0472">Membrane</keyword>
<comment type="caution">
    <text evidence="2">The sequence shown here is derived from an EMBL/GenBank/DDBJ whole genome shotgun (WGS) entry which is preliminary data.</text>
</comment>
<gene>
    <name evidence="2" type="ORF">C8P68_101685</name>
</gene>
<feature type="transmembrane region" description="Helical" evidence="1">
    <location>
        <begin position="100"/>
        <end position="119"/>
    </location>
</feature>
<feature type="transmembrane region" description="Helical" evidence="1">
    <location>
        <begin position="380"/>
        <end position="397"/>
    </location>
</feature>
<feature type="transmembrane region" description="Helical" evidence="1">
    <location>
        <begin position="409"/>
        <end position="428"/>
    </location>
</feature>
<reference evidence="2 3" key="1">
    <citation type="submission" date="2018-04" db="EMBL/GenBank/DDBJ databases">
        <title>Genomic Encyclopedia of Archaeal and Bacterial Type Strains, Phase II (KMG-II): from individual species to whole genera.</title>
        <authorList>
            <person name="Goeker M."/>
        </authorList>
    </citation>
    <scope>NUCLEOTIDE SEQUENCE [LARGE SCALE GENOMIC DNA]</scope>
    <source>
        <strain evidence="2 3">DSM 26809</strain>
    </source>
</reference>
<name>A0A2T5JGB7_9SPHI</name>
<sequence>MFRRLQYRVNVHFQPIFLLLLISLLVIASMTRKDHYLVVTKYTPSGVIDWELNMSNAHRDSILKEWHAGFKKTQTYTSNAYQPQTVTGIEAVILHNRADYGFIVNYTLILLILIIRLGCQKAHPRKSVISQPIVLILGFVTILAALMDVVVNLGTSRMLHHFRLHKPLPDAWTIGLFAWTKYVLLFIIAVKLLYESFKLGKPRLWLEFTSVWLGGLRFYAWRFRIVLMVLVVFLMGIFSNQVQDLFFSINTSRVASFCFLLSTTLLSLLCWHLPKAIDNARNTSYRRFFMGPLDFSKVRPTARRPSEKVNTARLFGAAGFLIPAIGILQAMTTYHIGYKLSGIPPIIILVAVLAFYTVVLQYRWIDRIFKKDGQVVRARYWFAMGVLTLPLLIWGWGYDRQNHEPYFLAYLSLDLVFLSMMFLITVTLRTTSKAIAKWHAAPIIVFSGVLALLFFILCNSPSFLNNITRNNRFFTMPVVLCAFVSYLLLFSFLQFMGKKVGLSLITFMLVFAVYRSSSTTTVYHEAYIQKEKNYRKSLDSLDSYTEHWLNNRKQDIKDFTASHPGKPYPVFFINTYGGGLRSTVWTTMVISSLDSLLRAGGQKDSSLRDFQHYVFSYSGSSGGTVGLTLLCSARYQHEQQPKNDTAFYPSNSLAIYRNDYFTASMAALLGRDMLASSLGIAPWPDRARLMEMDWERHTAAHHINMRLTIGQVYRNKTYEIPLLFANTFDVDSGKKGIIAPVLMNKLDFPSTIMLEQEIKDPGDLRLSTAAFLSARFPYISPSARLDGRHHFMDGGTWDNSGAETSLEVLTVFERVRSKLMKEDSIFGRIQPQFFSLPNSILATEPIGKPGNLIELLVPPKGLLDSRIGYTKKADGWNYSYAQLKHYGFFQFRPTDDKLSRNTLSPVLPLGWQMSEYAMTKLRLNVSRDSSTIDHVLACFGMTRKKKN</sequence>
<feature type="transmembrane region" description="Helical" evidence="1">
    <location>
        <begin position="131"/>
        <end position="151"/>
    </location>
</feature>
<protein>
    <recommendedName>
        <fullName evidence="4">Patatin-like phospholipase</fullName>
    </recommendedName>
</protein>
<keyword evidence="1" id="KW-1133">Transmembrane helix</keyword>
<evidence type="ECO:0008006" key="4">
    <source>
        <dbReference type="Google" id="ProtNLM"/>
    </source>
</evidence>